<accession>A0AAX0S0S2</accession>
<dbReference type="GeneID" id="97410859"/>
<keyword evidence="5" id="KW-1185">Reference proteome</keyword>
<dbReference type="RefSeq" id="WP_056526035.1">
    <property type="nucleotide sequence ID" value="NZ_CP030926.1"/>
</dbReference>
<proteinExistence type="predicted"/>
<feature type="transmembrane region" description="Helical" evidence="1">
    <location>
        <begin position="6"/>
        <end position="27"/>
    </location>
</feature>
<dbReference type="Proteomes" id="UP000220106">
    <property type="component" value="Unassembled WGS sequence"/>
</dbReference>
<dbReference type="InterPro" id="IPR020372">
    <property type="entry name" value="Competence_ComGG"/>
</dbReference>
<keyword evidence="1" id="KW-1133">Transmembrane helix</keyword>
<dbReference type="KEGG" id="pbut:DTO10_03160"/>
<reference evidence="3 4" key="1">
    <citation type="submission" date="2017-09" db="EMBL/GenBank/DDBJ databases">
        <title>Large-scale bioinformatics analysis of Bacillus genomes uncovers conserved roles of natural products in bacterial physiology.</title>
        <authorList>
            <consortium name="Agbiome Team Llc"/>
            <person name="Bleich R.M."/>
            <person name="Kirk G.J."/>
            <person name="Santa Maria K.C."/>
            <person name="Allen S.E."/>
            <person name="Farag S."/>
            <person name="Shank E.A."/>
            <person name="Bowers A."/>
        </authorList>
    </citation>
    <scope>NUCLEOTIDE SEQUENCE [LARGE SCALE GENOMIC DNA]</scope>
    <source>
        <strain evidence="3 4">AFS003229</strain>
    </source>
</reference>
<keyword evidence="1" id="KW-0472">Membrane</keyword>
<protein>
    <recommendedName>
        <fullName evidence="6">ComG operon protein 7</fullName>
    </recommendedName>
</protein>
<organism evidence="3 4">
    <name type="scientific">Peribacillus butanolivorans</name>
    <dbReference type="NCBI Taxonomy" id="421767"/>
    <lineage>
        <taxon>Bacteria</taxon>
        <taxon>Bacillati</taxon>
        <taxon>Bacillota</taxon>
        <taxon>Bacilli</taxon>
        <taxon>Bacillales</taxon>
        <taxon>Bacillaceae</taxon>
        <taxon>Peribacillus</taxon>
    </lineage>
</organism>
<keyword evidence="1" id="KW-0812">Transmembrane</keyword>
<dbReference type="EMBL" id="CP030926">
    <property type="protein sequence ID" value="AXN37504.1"/>
    <property type="molecule type" value="Genomic_DNA"/>
</dbReference>
<name>A0AAX0S0S2_9BACI</name>
<reference evidence="2 5" key="2">
    <citation type="submission" date="2018-07" db="EMBL/GenBank/DDBJ databases">
        <title>The molecular basis for the intramolecular migration of carboxyl group in the catabolism of para-hydroxybenzoate via gentisate.</title>
        <authorList>
            <person name="Zhao H."/>
            <person name="Xu Y."/>
            <person name="Lin S."/>
            <person name="Spain J.C."/>
            <person name="Zhou N.-Y."/>
        </authorList>
    </citation>
    <scope>NUCLEOTIDE SEQUENCE [LARGE SCALE GENOMIC DNA]</scope>
    <source>
        <strain evidence="2 5">PHB-7a</strain>
    </source>
</reference>
<evidence type="ECO:0000313" key="4">
    <source>
        <dbReference type="Proteomes" id="UP000220106"/>
    </source>
</evidence>
<evidence type="ECO:0008006" key="6">
    <source>
        <dbReference type="Google" id="ProtNLM"/>
    </source>
</evidence>
<sequence>MNNQKGVVFPMVMIVASVFIMFTILMIDQFVIDKKFYKEVEETLVADHLVHLAVNEVTAGWGEDIPKNLQGDISYPNGDVHYILTKQDARYAFIEFASSTKDNRVGRIIIQYDKELGRVVEWIEKQSV</sequence>
<evidence type="ECO:0000313" key="3">
    <source>
        <dbReference type="EMBL" id="PEJ31010.1"/>
    </source>
</evidence>
<dbReference type="AlphaFoldDB" id="A0AAX0S0S2"/>
<evidence type="ECO:0000256" key="1">
    <source>
        <dbReference type="SAM" id="Phobius"/>
    </source>
</evidence>
<evidence type="ECO:0000313" key="2">
    <source>
        <dbReference type="EMBL" id="AXN37504.1"/>
    </source>
</evidence>
<dbReference type="Pfam" id="PF14173">
    <property type="entry name" value="ComGG"/>
    <property type="match status" value="1"/>
</dbReference>
<dbReference type="Proteomes" id="UP000260457">
    <property type="component" value="Chromosome"/>
</dbReference>
<gene>
    <name evidence="3" type="ORF">CN689_17085</name>
    <name evidence="2" type="ORF">DTO10_03160</name>
</gene>
<evidence type="ECO:0000313" key="5">
    <source>
        <dbReference type="Proteomes" id="UP000260457"/>
    </source>
</evidence>
<dbReference type="EMBL" id="NUEQ01000032">
    <property type="protein sequence ID" value="PEJ31010.1"/>
    <property type="molecule type" value="Genomic_DNA"/>
</dbReference>